<reference evidence="2" key="2">
    <citation type="submission" date="2018-09" db="EMBL/GenBank/DDBJ databases">
        <title>Giant CbK-like Caulobacter bacteriophages have genetically divergent genomes.</title>
        <authorList>
            <person name="Wilson K."/>
            <person name="Ely B."/>
        </authorList>
    </citation>
    <scope>NUCLEOTIDE SEQUENCE [LARGE SCALE GENOMIC DNA]</scope>
</reference>
<name>A0A385EAH1_9CAUD</name>
<protein>
    <submittedName>
        <fullName evidence="2">Putative HTH domain protein</fullName>
    </submittedName>
</protein>
<dbReference type="EMBL" id="MH588545">
    <property type="protein sequence ID" value="AXQ68736.1"/>
    <property type="molecule type" value="Genomic_DNA"/>
</dbReference>
<keyword evidence="3" id="KW-1185">Reference proteome</keyword>
<accession>A0A385EAH1</accession>
<sequence length="144" mass="15571">MAENSQAQTKTITAPGRAREARAGSAGQDASAGKEVLTKESLRKIGEGLNGRHWQTDIASRLGDSKSQMSRYLKGDRQLSPLLPRHLQFILNQRIEEIAALLNTPGMPYAGTQEAQEVEETIRAALGKIPGSRPPRKRAGATIA</sequence>
<feature type="compositionally biased region" description="Polar residues" evidence="1">
    <location>
        <begin position="1"/>
        <end position="12"/>
    </location>
</feature>
<evidence type="ECO:0000256" key="1">
    <source>
        <dbReference type="SAM" id="MobiDB-lite"/>
    </source>
</evidence>
<feature type="compositionally biased region" description="Basic and acidic residues" evidence="1">
    <location>
        <begin position="36"/>
        <end position="46"/>
    </location>
</feature>
<proteinExistence type="predicted"/>
<reference evidence="2" key="1">
    <citation type="submission" date="2018-07" db="EMBL/GenBank/DDBJ databases">
        <authorList>
            <person name="Quirk P.G."/>
            <person name="Krulwich T.A."/>
        </authorList>
    </citation>
    <scope>NUCLEOTIDE SEQUENCE</scope>
</reference>
<evidence type="ECO:0000313" key="3">
    <source>
        <dbReference type="Proteomes" id="UP000259026"/>
    </source>
</evidence>
<evidence type="ECO:0000313" key="2">
    <source>
        <dbReference type="EMBL" id="AXQ68736.1"/>
    </source>
</evidence>
<feature type="region of interest" description="Disordered" evidence="1">
    <location>
        <begin position="1"/>
        <end position="69"/>
    </location>
</feature>
<gene>
    <name evidence="2" type="ORF">CcrPW_gp197</name>
</gene>
<organism evidence="2 3">
    <name type="scientific">Caulobacter phage CcrPW</name>
    <dbReference type="NCBI Taxonomy" id="2283271"/>
    <lineage>
        <taxon>Viruses</taxon>
        <taxon>Duplodnaviria</taxon>
        <taxon>Heunggongvirae</taxon>
        <taxon>Uroviricota</taxon>
        <taxon>Caudoviricetes</taxon>
        <taxon>Jeanschmidtviridae</taxon>
        <taxon>Colossusvirus</taxon>
        <taxon>Colossusvirus PW</taxon>
    </lineage>
</organism>
<dbReference type="Proteomes" id="UP000259026">
    <property type="component" value="Segment"/>
</dbReference>